<comment type="similarity">
    <text evidence="3">Belongs to the cyclophilin-type PPIase family.</text>
</comment>
<evidence type="ECO:0000256" key="3">
    <source>
        <dbReference type="RuleBase" id="RU363019"/>
    </source>
</evidence>
<dbReference type="GO" id="GO:0003755">
    <property type="term" value="F:peptidyl-prolyl cis-trans isomerase activity"/>
    <property type="evidence" value="ECO:0007669"/>
    <property type="project" value="UniProtKB-UniRule"/>
</dbReference>
<dbReference type="InterPro" id="IPR029000">
    <property type="entry name" value="Cyclophilin-like_dom_sf"/>
</dbReference>
<evidence type="ECO:0000313" key="5">
    <source>
        <dbReference type="EMBL" id="PJA46722.1"/>
    </source>
</evidence>
<dbReference type="Gene3D" id="2.40.100.10">
    <property type="entry name" value="Cyclophilin-like"/>
    <property type="match status" value="1"/>
</dbReference>
<accession>A0A2M7XFT4</accession>
<dbReference type="PRINTS" id="PR00153">
    <property type="entry name" value="CSAPPISMRASE"/>
</dbReference>
<dbReference type="SUPFAM" id="SSF50891">
    <property type="entry name" value="Cyclophilin-like"/>
    <property type="match status" value="1"/>
</dbReference>
<dbReference type="Proteomes" id="UP000231263">
    <property type="component" value="Unassembled WGS sequence"/>
</dbReference>
<dbReference type="InterPro" id="IPR002130">
    <property type="entry name" value="Cyclophilin-type_PPIase_dom"/>
</dbReference>
<dbReference type="PANTHER" id="PTHR45625:SF4">
    <property type="entry name" value="PEPTIDYLPROLYL ISOMERASE DOMAIN AND WD REPEAT-CONTAINING PROTEIN 1"/>
    <property type="match status" value="1"/>
</dbReference>
<evidence type="ECO:0000259" key="4">
    <source>
        <dbReference type="PROSITE" id="PS50072"/>
    </source>
</evidence>
<protein>
    <recommendedName>
        <fullName evidence="3">Peptidyl-prolyl cis-trans isomerase</fullName>
        <shortName evidence="3">PPIase</shortName>
        <ecNumber evidence="3">5.2.1.8</ecNumber>
    </recommendedName>
</protein>
<comment type="catalytic activity">
    <reaction evidence="3">
        <text>[protein]-peptidylproline (omega=180) = [protein]-peptidylproline (omega=0)</text>
        <dbReference type="Rhea" id="RHEA:16237"/>
        <dbReference type="Rhea" id="RHEA-COMP:10747"/>
        <dbReference type="Rhea" id="RHEA-COMP:10748"/>
        <dbReference type="ChEBI" id="CHEBI:83833"/>
        <dbReference type="ChEBI" id="CHEBI:83834"/>
        <dbReference type="EC" id="5.2.1.8"/>
    </reaction>
</comment>
<comment type="function">
    <text evidence="3">PPIases accelerate the folding of proteins. It catalyzes the cis-trans isomerization of proline imidic peptide bonds in oligopeptides.</text>
</comment>
<dbReference type="PANTHER" id="PTHR45625">
    <property type="entry name" value="PEPTIDYL-PROLYL CIS-TRANS ISOMERASE-RELATED"/>
    <property type="match status" value="1"/>
</dbReference>
<evidence type="ECO:0000256" key="2">
    <source>
        <dbReference type="ARBA" id="ARBA00023235"/>
    </source>
</evidence>
<proteinExistence type="inferred from homology"/>
<feature type="domain" description="PPIase cyclophilin-type" evidence="4">
    <location>
        <begin position="29"/>
        <end position="147"/>
    </location>
</feature>
<dbReference type="PROSITE" id="PS00170">
    <property type="entry name" value="CSA_PPIASE_1"/>
    <property type="match status" value="1"/>
</dbReference>
<dbReference type="GO" id="GO:0006457">
    <property type="term" value="P:protein folding"/>
    <property type="evidence" value="ECO:0007669"/>
    <property type="project" value="InterPro"/>
</dbReference>
<dbReference type="PROSITE" id="PS50072">
    <property type="entry name" value="CSA_PPIASE_2"/>
    <property type="match status" value="1"/>
</dbReference>
<dbReference type="CDD" id="cd00317">
    <property type="entry name" value="cyclophilin"/>
    <property type="match status" value="1"/>
</dbReference>
<dbReference type="EMBL" id="PFWT01000009">
    <property type="protein sequence ID" value="PJA46722.1"/>
    <property type="molecule type" value="Genomic_DNA"/>
</dbReference>
<dbReference type="InterPro" id="IPR044666">
    <property type="entry name" value="Cyclophilin_A-like"/>
</dbReference>
<dbReference type="AlphaFoldDB" id="A0A2M7XFT4"/>
<dbReference type="EC" id="5.2.1.8" evidence="3"/>
<sequence>MTEKTYAFPGVLPAEKIHNKQVRITTKNGDVVIKLLDEIAPKTVSNFVYLTEEGYYDGLTFHRVIEDFMVQGGDPTGTGAGGPGYNFEDEFSDEVNFSEPGKLAMANRGPGTNGSQFFITTVPTEWLQGAHTIFGEVIEGQDVVLQIVGGDKMQKVVIEEAK</sequence>
<dbReference type="InterPro" id="IPR020892">
    <property type="entry name" value="Cyclophilin-type_PPIase_CS"/>
</dbReference>
<reference evidence="6" key="1">
    <citation type="submission" date="2017-09" db="EMBL/GenBank/DDBJ databases">
        <title>Depth-based differentiation of microbial function through sediment-hosted aquifers and enrichment of novel symbionts in the deep terrestrial subsurface.</title>
        <authorList>
            <person name="Probst A.J."/>
            <person name="Ladd B."/>
            <person name="Jarett J.K."/>
            <person name="Geller-Mcgrath D.E."/>
            <person name="Sieber C.M.K."/>
            <person name="Emerson J.B."/>
            <person name="Anantharaman K."/>
            <person name="Thomas B.C."/>
            <person name="Malmstrom R."/>
            <person name="Stieglmeier M."/>
            <person name="Klingl A."/>
            <person name="Woyke T."/>
            <person name="Ryan C.M."/>
            <person name="Banfield J.F."/>
        </authorList>
    </citation>
    <scope>NUCLEOTIDE SEQUENCE [LARGE SCALE GENOMIC DNA]</scope>
</reference>
<comment type="caution">
    <text evidence="5">The sequence shown here is derived from an EMBL/GenBank/DDBJ whole genome shotgun (WGS) entry which is preliminary data.</text>
</comment>
<keyword evidence="1 3" id="KW-0697">Rotamase</keyword>
<evidence type="ECO:0000256" key="1">
    <source>
        <dbReference type="ARBA" id="ARBA00023110"/>
    </source>
</evidence>
<evidence type="ECO:0000313" key="6">
    <source>
        <dbReference type="Proteomes" id="UP000231263"/>
    </source>
</evidence>
<name>A0A2M7XFT4_9BACT</name>
<organism evidence="5 6">
    <name type="scientific">Candidatus Uhrbacteria bacterium CG_4_9_14_3_um_filter_41_35</name>
    <dbReference type="NCBI Taxonomy" id="1975034"/>
    <lineage>
        <taxon>Bacteria</taxon>
        <taxon>Candidatus Uhriibacteriota</taxon>
    </lineage>
</organism>
<gene>
    <name evidence="5" type="ORF">CO173_02800</name>
</gene>
<dbReference type="Pfam" id="PF00160">
    <property type="entry name" value="Pro_isomerase"/>
    <property type="match status" value="1"/>
</dbReference>
<keyword evidence="2 3" id="KW-0413">Isomerase</keyword>